<reference evidence="2 3" key="1">
    <citation type="submission" date="2016-11" db="EMBL/GenBank/DDBJ databases">
        <authorList>
            <person name="Jaros S."/>
            <person name="Januszkiewicz K."/>
            <person name="Wedrychowicz H."/>
        </authorList>
    </citation>
    <scope>NUCLEOTIDE SEQUENCE [LARGE SCALE GENOMIC DNA]</scope>
    <source>
        <strain evidence="2 3">DSM 26897</strain>
    </source>
</reference>
<accession>A0A1M5DCP2</accession>
<dbReference type="AlphaFoldDB" id="A0A1M5DCP2"/>
<dbReference type="RefSeq" id="WP_073044350.1">
    <property type="nucleotide sequence ID" value="NZ_FQUO01000010.1"/>
</dbReference>
<protein>
    <submittedName>
        <fullName evidence="2">Uncharacterized protein</fullName>
    </submittedName>
</protein>
<gene>
    <name evidence="2" type="ORF">SAMN05444008_110172</name>
</gene>
<proteinExistence type="predicted"/>
<keyword evidence="1" id="KW-0812">Transmembrane</keyword>
<name>A0A1M5DCP2_9BACT</name>
<dbReference type="EMBL" id="FQUO01000010">
    <property type="protein sequence ID" value="SHF64641.1"/>
    <property type="molecule type" value="Genomic_DNA"/>
</dbReference>
<keyword evidence="3" id="KW-1185">Reference proteome</keyword>
<dbReference type="Proteomes" id="UP000184368">
    <property type="component" value="Unassembled WGS sequence"/>
</dbReference>
<evidence type="ECO:0000256" key="1">
    <source>
        <dbReference type="SAM" id="Phobius"/>
    </source>
</evidence>
<sequence length="93" mass="10037">MNRWKNPLRMNGAILAGIAFLFLIPGNVNGTDLLFLLGTMMLLLAPVNLVVGMVRNRNKRPDGMAFIISAGLLLLLGFGTCGIGFSSGNFNFH</sequence>
<keyword evidence="1" id="KW-1133">Transmembrane helix</keyword>
<evidence type="ECO:0000313" key="2">
    <source>
        <dbReference type="EMBL" id="SHF64641.1"/>
    </source>
</evidence>
<feature type="transmembrane region" description="Helical" evidence="1">
    <location>
        <begin position="66"/>
        <end position="85"/>
    </location>
</feature>
<organism evidence="2 3">
    <name type="scientific">Cnuella takakiae</name>
    <dbReference type="NCBI Taxonomy" id="1302690"/>
    <lineage>
        <taxon>Bacteria</taxon>
        <taxon>Pseudomonadati</taxon>
        <taxon>Bacteroidota</taxon>
        <taxon>Chitinophagia</taxon>
        <taxon>Chitinophagales</taxon>
        <taxon>Chitinophagaceae</taxon>
        <taxon>Cnuella</taxon>
    </lineage>
</organism>
<feature type="transmembrane region" description="Helical" evidence="1">
    <location>
        <begin position="12"/>
        <end position="28"/>
    </location>
</feature>
<keyword evidence="1" id="KW-0472">Membrane</keyword>
<dbReference type="STRING" id="1302690.BUE76_20620"/>
<evidence type="ECO:0000313" key="3">
    <source>
        <dbReference type="Proteomes" id="UP000184368"/>
    </source>
</evidence>
<feature type="transmembrane region" description="Helical" evidence="1">
    <location>
        <begin position="34"/>
        <end position="54"/>
    </location>
</feature>